<feature type="domain" description="Serine aminopeptidase S33" evidence="2">
    <location>
        <begin position="25"/>
        <end position="142"/>
    </location>
</feature>
<gene>
    <name evidence="3" type="ORF">GCL60_07655</name>
</gene>
<dbReference type="Gene3D" id="3.40.50.1820">
    <property type="entry name" value="alpha/beta hydrolase"/>
    <property type="match status" value="1"/>
</dbReference>
<name>A0A6N6VRZ4_9BACT</name>
<accession>A0A6N6VRZ4</accession>
<protein>
    <submittedName>
        <fullName evidence="3">Alpha/beta fold hydrolase</fullName>
    </submittedName>
</protein>
<keyword evidence="1 3" id="KW-0378">Hydrolase</keyword>
<sequence>MKTKTLIINDLYVAIHTPKNWNGHCVFYVHGGPGSHSKDFEEGLTHFNAFYESQLAFITYDQRGSGRSKIKENEIKTLNHRGNIEDLKTLLMATQEVFNLKLPPVLYGHSYGARLVYDYLWNNPKMDFKFILSGTSLHPNDCLNTSLGLDLLVLRNSQPKEFKKAVELISKANIEPYEISPEIRKLFSDLKMRQKERQKYYWVNENAMNWWNKIDSEHNVKDSDEAYFKIVSSFNDETFNSGSFNPCLLKQKSLYINGFHDYLMNGTIKFNIEDQSKIVRFNTSAHYPHFEEPELFIKTLLKFILDDN</sequence>
<dbReference type="Pfam" id="PF12146">
    <property type="entry name" value="Hydrolase_4"/>
    <property type="match status" value="1"/>
</dbReference>
<dbReference type="SUPFAM" id="SSF53474">
    <property type="entry name" value="alpha/beta-Hydrolases"/>
    <property type="match status" value="1"/>
</dbReference>
<dbReference type="Proteomes" id="UP000437748">
    <property type="component" value="Unassembled WGS sequence"/>
</dbReference>
<comment type="caution">
    <text evidence="3">The sequence shown here is derived from an EMBL/GenBank/DDBJ whole genome shotgun (WGS) entry which is preliminary data.</text>
</comment>
<keyword evidence="4" id="KW-1185">Reference proteome</keyword>
<dbReference type="RefSeq" id="WP_153420007.1">
    <property type="nucleotide sequence ID" value="NZ_WFLM01000003.1"/>
</dbReference>
<evidence type="ECO:0000259" key="2">
    <source>
        <dbReference type="Pfam" id="PF12146"/>
    </source>
</evidence>
<dbReference type="PRINTS" id="PR00793">
    <property type="entry name" value="PROAMNOPTASE"/>
</dbReference>
<dbReference type="InterPro" id="IPR029058">
    <property type="entry name" value="AB_hydrolase_fold"/>
</dbReference>
<evidence type="ECO:0000256" key="1">
    <source>
        <dbReference type="ARBA" id="ARBA00022801"/>
    </source>
</evidence>
<dbReference type="OrthoDB" id="5634425at2"/>
<dbReference type="InterPro" id="IPR022742">
    <property type="entry name" value="Hydrolase_4"/>
</dbReference>
<evidence type="ECO:0000313" key="3">
    <source>
        <dbReference type="EMBL" id="KAB8038730.1"/>
    </source>
</evidence>
<dbReference type="GO" id="GO:0008233">
    <property type="term" value="F:peptidase activity"/>
    <property type="evidence" value="ECO:0007669"/>
    <property type="project" value="InterPro"/>
</dbReference>
<organism evidence="3 4">
    <name type="scientific">Silvanigrella paludirubra</name>
    <dbReference type="NCBI Taxonomy" id="2499159"/>
    <lineage>
        <taxon>Bacteria</taxon>
        <taxon>Pseudomonadati</taxon>
        <taxon>Bdellovibrionota</taxon>
        <taxon>Oligoflexia</taxon>
        <taxon>Silvanigrellales</taxon>
        <taxon>Silvanigrellaceae</taxon>
        <taxon>Silvanigrella</taxon>
    </lineage>
</organism>
<proteinExistence type="predicted"/>
<dbReference type="EMBL" id="WFLM01000003">
    <property type="protein sequence ID" value="KAB8038730.1"/>
    <property type="molecule type" value="Genomic_DNA"/>
</dbReference>
<dbReference type="GO" id="GO:0006508">
    <property type="term" value="P:proteolysis"/>
    <property type="evidence" value="ECO:0007669"/>
    <property type="project" value="InterPro"/>
</dbReference>
<reference evidence="3 4" key="1">
    <citation type="submission" date="2019-10" db="EMBL/GenBank/DDBJ databases">
        <title>New species of Slilvanegrellaceae.</title>
        <authorList>
            <person name="Pitt A."/>
            <person name="Hahn M.W."/>
        </authorList>
    </citation>
    <scope>NUCLEOTIDE SEQUENCE [LARGE SCALE GENOMIC DNA]</scope>
    <source>
        <strain evidence="3 4">SP-Ram-0.45-NSY-1</strain>
    </source>
</reference>
<evidence type="ECO:0000313" key="4">
    <source>
        <dbReference type="Proteomes" id="UP000437748"/>
    </source>
</evidence>
<dbReference type="InterPro" id="IPR002410">
    <property type="entry name" value="Peptidase_S33"/>
</dbReference>
<dbReference type="AlphaFoldDB" id="A0A6N6VRZ4"/>